<evidence type="ECO:0000259" key="9">
    <source>
        <dbReference type="Pfam" id="PF07992"/>
    </source>
</evidence>
<evidence type="ECO:0000256" key="2">
    <source>
        <dbReference type="ARBA" id="ARBA00012637"/>
    </source>
</evidence>
<dbReference type="InterPro" id="IPR045024">
    <property type="entry name" value="NDH-2"/>
</dbReference>
<sequence>MILKDQANAALRLGDVTTIDLTERTVTSEHHGQTTLTGYDSLIVPAGAQQSHFGNDHFAEHTPGMKTIDEALELHGRTLRALEQAEDTTDAPERTRLPTFVAAGAGPTSVEITGQIAELAHRTLVEAHTSFQPRDARSFSTTPPGRHCRRSETTSFRGGGNPRKAGRRGAAGCVGDRRRRRRTDRS</sequence>
<comment type="caution">
    <text evidence="10">The sequence shown here is derived from an EMBL/GenBank/DDBJ whole genome shotgun (WGS) entry which is preliminary data.</text>
</comment>
<evidence type="ECO:0000256" key="6">
    <source>
        <dbReference type="ARBA" id="ARBA00023027"/>
    </source>
</evidence>
<dbReference type="AlphaFoldDB" id="X0PYB5"/>
<dbReference type="Proteomes" id="UP000019491">
    <property type="component" value="Unassembled WGS sequence"/>
</dbReference>
<comment type="similarity">
    <text evidence="1">Belongs to the NADH dehydrogenase family.</text>
</comment>
<evidence type="ECO:0000256" key="8">
    <source>
        <dbReference type="SAM" id="MobiDB-lite"/>
    </source>
</evidence>
<comment type="catalytic activity">
    <reaction evidence="7">
        <text>a quinone + NADH + H(+) = a quinol + NAD(+)</text>
        <dbReference type="Rhea" id="RHEA:46160"/>
        <dbReference type="ChEBI" id="CHEBI:15378"/>
        <dbReference type="ChEBI" id="CHEBI:24646"/>
        <dbReference type="ChEBI" id="CHEBI:57540"/>
        <dbReference type="ChEBI" id="CHEBI:57945"/>
        <dbReference type="ChEBI" id="CHEBI:132124"/>
        <dbReference type="EC" id="1.6.5.9"/>
    </reaction>
</comment>
<dbReference type="Pfam" id="PF07992">
    <property type="entry name" value="Pyr_redox_2"/>
    <property type="match status" value="1"/>
</dbReference>
<evidence type="ECO:0000256" key="1">
    <source>
        <dbReference type="ARBA" id="ARBA00005272"/>
    </source>
</evidence>
<proteinExistence type="inferred from homology"/>
<dbReference type="Gene3D" id="3.50.50.100">
    <property type="match status" value="1"/>
</dbReference>
<evidence type="ECO:0000313" key="11">
    <source>
        <dbReference type="Proteomes" id="UP000019491"/>
    </source>
</evidence>
<evidence type="ECO:0000256" key="4">
    <source>
        <dbReference type="ARBA" id="ARBA00022827"/>
    </source>
</evidence>
<dbReference type="SUPFAM" id="SSF51905">
    <property type="entry name" value="FAD/NAD(P)-binding domain"/>
    <property type="match status" value="1"/>
</dbReference>
<feature type="compositionally biased region" description="Basic residues" evidence="8">
    <location>
        <begin position="177"/>
        <end position="186"/>
    </location>
</feature>
<dbReference type="PANTHER" id="PTHR43706:SF47">
    <property type="entry name" value="EXTERNAL NADH-UBIQUINONE OXIDOREDUCTASE 1, MITOCHONDRIAL-RELATED"/>
    <property type="match status" value="1"/>
</dbReference>
<name>X0PYB5_RHOWR</name>
<evidence type="ECO:0000313" key="10">
    <source>
        <dbReference type="EMBL" id="GAF48534.1"/>
    </source>
</evidence>
<evidence type="ECO:0000256" key="3">
    <source>
        <dbReference type="ARBA" id="ARBA00022630"/>
    </source>
</evidence>
<gene>
    <name evidence="10" type="ORF">RW1_055_00300</name>
</gene>
<keyword evidence="11" id="KW-1185">Reference proteome</keyword>
<dbReference type="PANTHER" id="PTHR43706">
    <property type="entry name" value="NADH DEHYDROGENASE"/>
    <property type="match status" value="1"/>
</dbReference>
<dbReference type="InterPro" id="IPR023753">
    <property type="entry name" value="FAD/NAD-binding_dom"/>
</dbReference>
<keyword evidence="6" id="KW-0520">NAD</keyword>
<keyword evidence="5" id="KW-0560">Oxidoreductase</keyword>
<protein>
    <recommendedName>
        <fullName evidence="2">NADH:ubiquinone reductase (non-electrogenic)</fullName>
        <ecNumber evidence="2">1.6.5.9</ecNumber>
    </recommendedName>
</protein>
<evidence type="ECO:0000256" key="5">
    <source>
        <dbReference type="ARBA" id="ARBA00023002"/>
    </source>
</evidence>
<dbReference type="GO" id="GO:0050136">
    <property type="term" value="F:NADH dehydrogenase (quinone) (non-electrogenic) activity"/>
    <property type="evidence" value="ECO:0007669"/>
    <property type="project" value="UniProtKB-EC"/>
</dbReference>
<keyword evidence="3" id="KW-0285">Flavoprotein</keyword>
<organism evidence="10 11">
    <name type="scientific">Rhodococcus wratislaviensis NBRC 100605</name>
    <dbReference type="NCBI Taxonomy" id="1219028"/>
    <lineage>
        <taxon>Bacteria</taxon>
        <taxon>Bacillati</taxon>
        <taxon>Actinomycetota</taxon>
        <taxon>Actinomycetes</taxon>
        <taxon>Mycobacteriales</taxon>
        <taxon>Nocardiaceae</taxon>
        <taxon>Rhodococcus</taxon>
    </lineage>
</organism>
<dbReference type="EC" id="1.6.5.9" evidence="2"/>
<feature type="region of interest" description="Disordered" evidence="8">
    <location>
        <begin position="128"/>
        <end position="186"/>
    </location>
</feature>
<keyword evidence="4" id="KW-0274">FAD</keyword>
<reference evidence="10 11" key="1">
    <citation type="submission" date="2014-02" db="EMBL/GenBank/DDBJ databases">
        <title>Whole genome shotgun sequence of Rhodococcus wratislaviensis NBRC 100605.</title>
        <authorList>
            <person name="Hosoyama A."/>
            <person name="Tsuchikane K."/>
            <person name="Yoshida I."/>
            <person name="Ohji S."/>
            <person name="Ichikawa N."/>
            <person name="Yamazoe A."/>
            <person name="Fujita N."/>
        </authorList>
    </citation>
    <scope>NUCLEOTIDE SEQUENCE [LARGE SCALE GENOMIC DNA]</scope>
    <source>
        <strain evidence="10 11">NBRC 100605</strain>
    </source>
</reference>
<feature type="domain" description="FAD/NAD(P)-binding" evidence="9">
    <location>
        <begin position="7"/>
        <end position="132"/>
    </location>
</feature>
<dbReference type="EMBL" id="BAWF01000055">
    <property type="protein sequence ID" value="GAF48534.1"/>
    <property type="molecule type" value="Genomic_DNA"/>
</dbReference>
<accession>X0PYB5</accession>
<dbReference type="InterPro" id="IPR036188">
    <property type="entry name" value="FAD/NAD-bd_sf"/>
</dbReference>
<evidence type="ECO:0000256" key="7">
    <source>
        <dbReference type="ARBA" id="ARBA00047599"/>
    </source>
</evidence>